<keyword evidence="2" id="KW-1185">Reference proteome</keyword>
<protein>
    <submittedName>
        <fullName evidence="1">Uncharacterized protein</fullName>
    </submittedName>
</protein>
<reference evidence="1 2" key="1">
    <citation type="submission" date="2018-01" db="EMBL/GenBank/DDBJ databases">
        <title>Complete genome sequence of Bacteriovorax stolpii DSM12778.</title>
        <authorList>
            <person name="Tang B."/>
            <person name="Chang J."/>
        </authorList>
    </citation>
    <scope>NUCLEOTIDE SEQUENCE [LARGE SCALE GENOMIC DNA]</scope>
    <source>
        <strain evidence="1 2">DSM 12778</strain>
    </source>
</reference>
<dbReference type="EMBL" id="CP025704">
    <property type="protein sequence ID" value="AUN98417.1"/>
    <property type="molecule type" value="Genomic_DNA"/>
</dbReference>
<sequence length="155" mass="17095">MKATLLAFMMSLTLSSAYAAGDDINVLVCGGIPAQIEFIVKNESALLRFYNTETGKLVISKLTEDVIESGHLTGQLRDEVYEFAAMEYGATASLMYKISTGNKKTKKINNTYILLDTDLGTYLLMSDKDGLSTLGSKKECERAPSDPRYIRKELS</sequence>
<gene>
    <name evidence="1" type="ORF">C0V70_09930</name>
</gene>
<evidence type="ECO:0000313" key="1">
    <source>
        <dbReference type="EMBL" id="AUN98417.1"/>
    </source>
</evidence>
<accession>A0A2K9NSF2</accession>
<organism evidence="1 2">
    <name type="scientific">Bacteriovorax stolpii</name>
    <name type="common">Bdellovibrio stolpii</name>
    <dbReference type="NCBI Taxonomy" id="960"/>
    <lineage>
        <taxon>Bacteria</taxon>
        <taxon>Pseudomonadati</taxon>
        <taxon>Bdellovibrionota</taxon>
        <taxon>Bacteriovoracia</taxon>
        <taxon>Bacteriovoracales</taxon>
        <taxon>Bacteriovoracaceae</taxon>
        <taxon>Bacteriovorax</taxon>
    </lineage>
</organism>
<dbReference type="AlphaFoldDB" id="A0A2K9NSF2"/>
<dbReference type="RefSeq" id="WP_102243708.1">
    <property type="nucleotide sequence ID" value="NZ_CP025704.1"/>
</dbReference>
<name>A0A2K9NSF2_BACTC</name>
<dbReference type="KEGG" id="bsto:C0V70_09930"/>
<dbReference type="Proteomes" id="UP000235584">
    <property type="component" value="Chromosome"/>
</dbReference>
<evidence type="ECO:0000313" key="2">
    <source>
        <dbReference type="Proteomes" id="UP000235584"/>
    </source>
</evidence>
<proteinExistence type="predicted"/>